<sequence>MTIAGRKKCVAYKEAIVAFNKNILMKTNVQTQNGYGIPIAIVVAGLLIAAAVFWTGSAENVASNPTKDTNGGQPAQAGKFRMPDETDHVQGNPNAPITIVEFSDLECPFCARIHPTLKRIVEENEDVKWVFRHFPLSTIHSRALSAAVASECIAQLSTNDNFWTFTDEAFVNQQKLSDAWYREMALSFGIDSGAFASCVNDKGVVANIQTDLDEATSAGGRGTPYVVVVSLNNQLIPFSGALPYEQVMSVVEQARTN</sequence>
<dbReference type="Proteomes" id="UP000231246">
    <property type="component" value="Unassembled WGS sequence"/>
</dbReference>
<keyword evidence="7" id="KW-0472">Membrane</keyword>
<dbReference type="InterPro" id="IPR013766">
    <property type="entry name" value="Thioredoxin_domain"/>
</dbReference>
<dbReference type="EMBL" id="PCTA01000014">
    <property type="protein sequence ID" value="PIP61829.1"/>
    <property type="molecule type" value="Genomic_DNA"/>
</dbReference>
<dbReference type="AlphaFoldDB" id="A0A2H0BWA8"/>
<keyword evidence="7" id="KW-1133">Transmembrane helix</keyword>
<accession>A0A2H0BWA8</accession>
<evidence type="ECO:0000256" key="6">
    <source>
        <dbReference type="SAM" id="MobiDB-lite"/>
    </source>
</evidence>
<organism evidence="9 10">
    <name type="scientific">Candidatus Roizmanbacteria bacterium CG22_combo_CG10-13_8_21_14_all_38_20</name>
    <dbReference type="NCBI Taxonomy" id="1974862"/>
    <lineage>
        <taxon>Bacteria</taxon>
        <taxon>Candidatus Roizmaniibacteriota</taxon>
    </lineage>
</organism>
<proteinExistence type="inferred from homology"/>
<feature type="transmembrane region" description="Helical" evidence="7">
    <location>
        <begin position="35"/>
        <end position="54"/>
    </location>
</feature>
<dbReference type="PROSITE" id="PS51352">
    <property type="entry name" value="THIOREDOXIN_2"/>
    <property type="match status" value="1"/>
</dbReference>
<keyword evidence="5" id="KW-0676">Redox-active center</keyword>
<evidence type="ECO:0000313" key="9">
    <source>
        <dbReference type="EMBL" id="PIP61829.1"/>
    </source>
</evidence>
<comment type="similarity">
    <text evidence="1">Belongs to the thioredoxin family. DsbA subfamily.</text>
</comment>
<dbReference type="InterPro" id="IPR036249">
    <property type="entry name" value="Thioredoxin-like_sf"/>
</dbReference>
<reference evidence="9 10" key="1">
    <citation type="submission" date="2017-09" db="EMBL/GenBank/DDBJ databases">
        <title>Depth-based differentiation of microbial function through sediment-hosted aquifers and enrichment of novel symbionts in the deep terrestrial subsurface.</title>
        <authorList>
            <person name="Probst A.J."/>
            <person name="Ladd B."/>
            <person name="Jarett J.K."/>
            <person name="Geller-Mcgrath D.E."/>
            <person name="Sieber C.M."/>
            <person name="Emerson J.B."/>
            <person name="Anantharaman K."/>
            <person name="Thomas B.C."/>
            <person name="Malmstrom R."/>
            <person name="Stieglmeier M."/>
            <person name="Klingl A."/>
            <person name="Woyke T."/>
            <person name="Ryan C.M."/>
            <person name="Banfield J.F."/>
        </authorList>
    </citation>
    <scope>NUCLEOTIDE SEQUENCE [LARGE SCALE GENOMIC DNA]</scope>
    <source>
        <strain evidence="9">CG22_combo_CG10-13_8_21_14_all_38_20</strain>
    </source>
</reference>
<protein>
    <recommendedName>
        <fullName evidence="8">Thioredoxin domain-containing protein</fullName>
    </recommendedName>
</protein>
<feature type="region of interest" description="Disordered" evidence="6">
    <location>
        <begin position="62"/>
        <end position="81"/>
    </location>
</feature>
<keyword evidence="2" id="KW-0732">Signal</keyword>
<keyword evidence="3" id="KW-0560">Oxidoreductase</keyword>
<keyword evidence="4" id="KW-1015">Disulfide bond</keyword>
<dbReference type="Pfam" id="PF13462">
    <property type="entry name" value="Thioredoxin_4"/>
    <property type="match status" value="1"/>
</dbReference>
<dbReference type="InterPro" id="IPR012336">
    <property type="entry name" value="Thioredoxin-like_fold"/>
</dbReference>
<evidence type="ECO:0000256" key="5">
    <source>
        <dbReference type="ARBA" id="ARBA00023284"/>
    </source>
</evidence>
<gene>
    <name evidence="9" type="ORF">COW99_02020</name>
</gene>
<evidence type="ECO:0000256" key="4">
    <source>
        <dbReference type="ARBA" id="ARBA00023157"/>
    </source>
</evidence>
<dbReference type="PANTHER" id="PTHR13887:SF14">
    <property type="entry name" value="DISULFIDE BOND FORMATION PROTEIN D"/>
    <property type="match status" value="1"/>
</dbReference>
<evidence type="ECO:0000256" key="1">
    <source>
        <dbReference type="ARBA" id="ARBA00005791"/>
    </source>
</evidence>
<evidence type="ECO:0000256" key="3">
    <source>
        <dbReference type="ARBA" id="ARBA00023002"/>
    </source>
</evidence>
<feature type="domain" description="Thioredoxin" evidence="8">
    <location>
        <begin position="69"/>
        <end position="256"/>
    </location>
</feature>
<name>A0A2H0BWA8_9BACT</name>
<evidence type="ECO:0000256" key="7">
    <source>
        <dbReference type="SAM" id="Phobius"/>
    </source>
</evidence>
<feature type="compositionally biased region" description="Polar residues" evidence="6">
    <location>
        <begin position="62"/>
        <end position="73"/>
    </location>
</feature>
<comment type="caution">
    <text evidence="9">The sequence shown here is derived from an EMBL/GenBank/DDBJ whole genome shotgun (WGS) entry which is preliminary data.</text>
</comment>
<dbReference type="Gene3D" id="3.40.30.10">
    <property type="entry name" value="Glutaredoxin"/>
    <property type="match status" value="1"/>
</dbReference>
<dbReference type="GO" id="GO:0016491">
    <property type="term" value="F:oxidoreductase activity"/>
    <property type="evidence" value="ECO:0007669"/>
    <property type="project" value="UniProtKB-KW"/>
</dbReference>
<evidence type="ECO:0000259" key="8">
    <source>
        <dbReference type="PROSITE" id="PS51352"/>
    </source>
</evidence>
<evidence type="ECO:0000313" key="10">
    <source>
        <dbReference type="Proteomes" id="UP000231246"/>
    </source>
</evidence>
<keyword evidence="7" id="KW-0812">Transmembrane</keyword>
<evidence type="ECO:0000256" key="2">
    <source>
        <dbReference type="ARBA" id="ARBA00022729"/>
    </source>
</evidence>
<dbReference type="SUPFAM" id="SSF52833">
    <property type="entry name" value="Thioredoxin-like"/>
    <property type="match status" value="1"/>
</dbReference>
<dbReference type="PANTHER" id="PTHR13887">
    <property type="entry name" value="GLUTATHIONE S-TRANSFERASE KAPPA"/>
    <property type="match status" value="1"/>
</dbReference>